<dbReference type="GO" id="GO:0006310">
    <property type="term" value="P:DNA recombination"/>
    <property type="evidence" value="ECO:0007669"/>
    <property type="project" value="UniProtKB-KW"/>
</dbReference>
<dbReference type="SUPFAM" id="SSF56349">
    <property type="entry name" value="DNA breaking-rejoining enzymes"/>
    <property type="match status" value="1"/>
</dbReference>
<keyword evidence="3" id="KW-0238">DNA-binding</keyword>
<dbReference type="InterPro" id="IPR050808">
    <property type="entry name" value="Phage_Integrase"/>
</dbReference>
<evidence type="ECO:0000313" key="7">
    <source>
        <dbReference type="Proteomes" id="UP000603912"/>
    </source>
</evidence>
<protein>
    <submittedName>
        <fullName evidence="6">Integrase</fullName>
    </submittedName>
</protein>
<keyword evidence="7" id="KW-1185">Reference proteome</keyword>
<reference evidence="6" key="1">
    <citation type="journal article" date="2014" name="Int. J. Syst. Evol. Microbiol.">
        <title>Complete genome sequence of Corynebacterium casei LMG S-19264T (=DSM 44701T), isolated from a smear-ripened cheese.</title>
        <authorList>
            <consortium name="US DOE Joint Genome Institute (JGI-PGF)"/>
            <person name="Walter F."/>
            <person name="Albersmeier A."/>
            <person name="Kalinowski J."/>
            <person name="Ruckert C."/>
        </authorList>
    </citation>
    <scope>NUCLEOTIDE SEQUENCE</scope>
    <source>
        <strain evidence="6">CGMCC 1.12214</strain>
    </source>
</reference>
<dbReference type="CDD" id="cd00801">
    <property type="entry name" value="INT_P4_C"/>
    <property type="match status" value="1"/>
</dbReference>
<dbReference type="PANTHER" id="PTHR30629">
    <property type="entry name" value="PROPHAGE INTEGRASE"/>
    <property type="match status" value="1"/>
</dbReference>
<dbReference type="InterPro" id="IPR025166">
    <property type="entry name" value="Integrase_DNA_bind_dom"/>
</dbReference>
<dbReference type="Pfam" id="PF22022">
    <property type="entry name" value="Phage_int_M"/>
    <property type="match status" value="1"/>
</dbReference>
<dbReference type="InterPro" id="IPR038488">
    <property type="entry name" value="Integrase_DNA-bd_sf"/>
</dbReference>
<dbReference type="EMBL" id="BMES01000002">
    <property type="protein sequence ID" value="GGH20408.1"/>
    <property type="molecule type" value="Genomic_DNA"/>
</dbReference>
<keyword evidence="2" id="KW-0229">DNA integration</keyword>
<gene>
    <name evidence="6" type="primary">int</name>
    <name evidence="6" type="ORF">GCM10007036_23950</name>
</gene>
<dbReference type="AlphaFoldDB" id="A0A917I6S3"/>
<evidence type="ECO:0000259" key="5">
    <source>
        <dbReference type="PROSITE" id="PS51898"/>
    </source>
</evidence>
<keyword evidence="4" id="KW-0233">DNA recombination</keyword>
<dbReference type="PROSITE" id="PS51898">
    <property type="entry name" value="TYR_RECOMBINASE"/>
    <property type="match status" value="1"/>
</dbReference>
<comment type="caution">
    <text evidence="6">The sequence shown here is derived from an EMBL/GenBank/DDBJ whole genome shotgun (WGS) entry which is preliminary data.</text>
</comment>
<dbReference type="InterPro" id="IPR002104">
    <property type="entry name" value="Integrase_catalytic"/>
</dbReference>
<accession>A0A917I6S3</accession>
<dbReference type="Gene3D" id="3.30.160.390">
    <property type="entry name" value="Integrase, DNA-binding domain"/>
    <property type="match status" value="1"/>
</dbReference>
<dbReference type="GO" id="GO:0003677">
    <property type="term" value="F:DNA binding"/>
    <property type="evidence" value="ECO:0007669"/>
    <property type="project" value="UniProtKB-KW"/>
</dbReference>
<dbReference type="InterPro" id="IPR013762">
    <property type="entry name" value="Integrase-like_cat_sf"/>
</dbReference>
<evidence type="ECO:0000256" key="2">
    <source>
        <dbReference type="ARBA" id="ARBA00022908"/>
    </source>
</evidence>
<dbReference type="Pfam" id="PF00589">
    <property type="entry name" value="Phage_integrase"/>
    <property type="match status" value="1"/>
</dbReference>
<dbReference type="InterPro" id="IPR011010">
    <property type="entry name" value="DNA_brk_join_enz"/>
</dbReference>
<organism evidence="6 7">
    <name type="scientific">Alsobacter metallidurans</name>
    <dbReference type="NCBI Taxonomy" id="340221"/>
    <lineage>
        <taxon>Bacteria</taxon>
        <taxon>Pseudomonadati</taxon>
        <taxon>Pseudomonadota</taxon>
        <taxon>Alphaproteobacteria</taxon>
        <taxon>Hyphomicrobiales</taxon>
        <taxon>Alsobacteraceae</taxon>
        <taxon>Alsobacter</taxon>
    </lineage>
</organism>
<reference evidence="6" key="2">
    <citation type="submission" date="2020-09" db="EMBL/GenBank/DDBJ databases">
        <authorList>
            <person name="Sun Q."/>
            <person name="Zhou Y."/>
        </authorList>
    </citation>
    <scope>NUCLEOTIDE SEQUENCE</scope>
    <source>
        <strain evidence="6">CGMCC 1.12214</strain>
    </source>
</reference>
<dbReference type="PANTHER" id="PTHR30629:SF2">
    <property type="entry name" value="PROPHAGE INTEGRASE INTS-RELATED"/>
    <property type="match status" value="1"/>
</dbReference>
<feature type="domain" description="Tyr recombinase" evidence="5">
    <location>
        <begin position="225"/>
        <end position="399"/>
    </location>
</feature>
<dbReference type="Gene3D" id="1.10.150.130">
    <property type="match status" value="1"/>
</dbReference>
<proteinExistence type="inferred from homology"/>
<evidence type="ECO:0000256" key="1">
    <source>
        <dbReference type="ARBA" id="ARBA00008857"/>
    </source>
</evidence>
<dbReference type="GO" id="GO:0015074">
    <property type="term" value="P:DNA integration"/>
    <property type="evidence" value="ECO:0007669"/>
    <property type="project" value="UniProtKB-KW"/>
</dbReference>
<dbReference type="InterPro" id="IPR053876">
    <property type="entry name" value="Phage_int_M"/>
</dbReference>
<dbReference type="InterPro" id="IPR010998">
    <property type="entry name" value="Integrase_recombinase_N"/>
</dbReference>
<comment type="similarity">
    <text evidence="1">Belongs to the 'phage' integrase family.</text>
</comment>
<evidence type="ECO:0000313" key="6">
    <source>
        <dbReference type="EMBL" id="GGH20408.1"/>
    </source>
</evidence>
<dbReference type="Pfam" id="PF13356">
    <property type="entry name" value="Arm-DNA-bind_3"/>
    <property type="match status" value="1"/>
</dbReference>
<dbReference type="Proteomes" id="UP000603912">
    <property type="component" value="Unassembled WGS sequence"/>
</dbReference>
<evidence type="ECO:0000256" key="4">
    <source>
        <dbReference type="ARBA" id="ARBA00023172"/>
    </source>
</evidence>
<evidence type="ECO:0000256" key="3">
    <source>
        <dbReference type="ARBA" id="ARBA00023125"/>
    </source>
</evidence>
<name>A0A917I6S3_9HYPH</name>
<sequence length="425" mass="47035">MFATIRLTRWGMRWGRAERRMAISLNKLSARAVATARKSGRLSDGGGLYLQISPSGAKSWLFIFKKDGRQREMGLGGLNSLPLASARQQAAEAREILARGGDPLAEKRAQRTTVPTFGKAADALIQAHEGSWRNEKHRAQWKMTLREYAVALRPLPVNKITTEDVLAALKPIWLTKPETASRVRGRIEAVLTAATVRGHRSGPNPAQWRNHLDHLLPKRPKLSRGHHAAMAYAEVPAFLELVREMKGSSARALEFTVLTAARSGETMGATWPEIDLERKVWTVPAGRMKAGREHRVPLSTPAVRILEEMALLRTTGGFVFPGQLRGKGLSVMALEMVLRRLKVENATVHGFRSSFRDWAGEETSVPREVAEQALAHAVGSKVEQAYRRGDALEKRRKLMDAWATYLTPATSGNVVAVPARQARHG</sequence>
<dbReference type="Gene3D" id="1.10.443.10">
    <property type="entry name" value="Intergrase catalytic core"/>
    <property type="match status" value="1"/>
</dbReference>